<evidence type="ECO:0000313" key="11">
    <source>
        <dbReference type="EMBL" id="MBB5533444.1"/>
    </source>
</evidence>
<feature type="chain" id="PRO_5031601334" description="Porin" evidence="10">
    <location>
        <begin position="23"/>
        <end position="356"/>
    </location>
</feature>
<evidence type="ECO:0000256" key="9">
    <source>
        <dbReference type="ARBA" id="ARBA00023237"/>
    </source>
</evidence>
<comment type="similarity">
    <text evidence="1 10">Belongs to the alphaproteobacteria porin family.</text>
</comment>
<evidence type="ECO:0000256" key="6">
    <source>
        <dbReference type="ARBA" id="ARBA00023065"/>
    </source>
</evidence>
<dbReference type="Proteomes" id="UP000585507">
    <property type="component" value="Unassembled WGS sequence"/>
</dbReference>
<dbReference type="GO" id="GO:0015288">
    <property type="term" value="F:porin activity"/>
    <property type="evidence" value="ECO:0007669"/>
    <property type="project" value="UniProtKB-KW"/>
</dbReference>
<keyword evidence="3 10" id="KW-1134">Transmembrane beta strand</keyword>
<dbReference type="GO" id="GO:0006811">
    <property type="term" value="P:monoatomic ion transport"/>
    <property type="evidence" value="ECO:0007669"/>
    <property type="project" value="UniProtKB-KW"/>
</dbReference>
<organism evidence="11 12">
    <name type="scientific">Rhizobium giardinii</name>
    <dbReference type="NCBI Taxonomy" id="56731"/>
    <lineage>
        <taxon>Bacteria</taxon>
        <taxon>Pseudomonadati</taxon>
        <taxon>Pseudomonadota</taxon>
        <taxon>Alphaproteobacteria</taxon>
        <taxon>Hyphomicrobiales</taxon>
        <taxon>Rhizobiaceae</taxon>
        <taxon>Rhizobium/Agrobacterium group</taxon>
        <taxon>Rhizobium</taxon>
    </lineage>
</organism>
<evidence type="ECO:0000256" key="10">
    <source>
        <dbReference type="RuleBase" id="RU364005"/>
    </source>
</evidence>
<accession>A0A7W8U5Z8</accession>
<keyword evidence="2 10" id="KW-0813">Transport</keyword>
<dbReference type="EMBL" id="JACHBK010000001">
    <property type="protein sequence ID" value="MBB5533444.1"/>
    <property type="molecule type" value="Genomic_DNA"/>
</dbReference>
<dbReference type="GO" id="GO:0046930">
    <property type="term" value="C:pore complex"/>
    <property type="evidence" value="ECO:0007669"/>
    <property type="project" value="UniProtKB-KW"/>
</dbReference>
<dbReference type="RefSeq" id="WP_018323710.1">
    <property type="nucleotide sequence ID" value="NZ_JACHBK010000001.1"/>
</dbReference>
<evidence type="ECO:0000256" key="8">
    <source>
        <dbReference type="ARBA" id="ARBA00023136"/>
    </source>
</evidence>
<dbReference type="InterPro" id="IPR003684">
    <property type="entry name" value="Porin_alphabac"/>
</dbReference>
<keyword evidence="4 10" id="KW-0812">Transmembrane</keyword>
<comment type="subcellular location">
    <subcellularLocation>
        <location evidence="10">Cell outer membrane</location>
        <topology evidence="10">Multi-pass membrane protein</topology>
    </subcellularLocation>
</comment>
<protein>
    <recommendedName>
        <fullName evidence="10">Porin</fullName>
    </recommendedName>
</protein>
<comment type="function">
    <text evidence="10">Forms passive diffusion pores that allow small molecular weight hydrophilic materials across the outer membrane.</text>
</comment>
<evidence type="ECO:0000256" key="7">
    <source>
        <dbReference type="ARBA" id="ARBA00023114"/>
    </source>
</evidence>
<keyword evidence="5 10" id="KW-0732">Signal</keyword>
<dbReference type="GO" id="GO:0009279">
    <property type="term" value="C:cell outer membrane"/>
    <property type="evidence" value="ECO:0007669"/>
    <property type="project" value="UniProtKB-SubCell"/>
</dbReference>
<name>A0A7W8U5Z8_9HYPH</name>
<dbReference type="SUPFAM" id="SSF56935">
    <property type="entry name" value="Porins"/>
    <property type="match status" value="1"/>
</dbReference>
<keyword evidence="6 10" id="KW-0406">Ion transport</keyword>
<evidence type="ECO:0000256" key="3">
    <source>
        <dbReference type="ARBA" id="ARBA00022452"/>
    </source>
</evidence>
<evidence type="ECO:0000313" key="12">
    <source>
        <dbReference type="Proteomes" id="UP000585507"/>
    </source>
</evidence>
<feature type="signal peptide" evidence="10">
    <location>
        <begin position="1"/>
        <end position="22"/>
    </location>
</feature>
<keyword evidence="7 10" id="KW-0626">Porin</keyword>
<sequence>MTLKLLLLGSAAALTVVTGARAADAIVAAEPEPLEYVRVCDAFGAGFFYIPGTETCLKISGYVRSDSSFGDDPYSGEDLGWDGFARGTIRLDARNETEYGTLRSFIELRSQASADDESTYINSAYIELAGFRAGYDDSRFDTWLNSAGNIINDDVIDYTGDRTNQVSYVYEAGNGFSALIGLEEGSGDYDTGFAPVPTASYSGGDAPHIIGGVKYEQEWGGIAAVGGYDTYADAFGGKIRVDVEFNDAFSVFVMGGYQSDWDNDNGPGGSRQLNYYGPWYGDWAAWGGFSATLSDKASLNGQLAYEEDGTLAAALNVEYAVVPGLMVQPELNYTDFGGERGSGEAFGGILRVQRNF</sequence>
<proteinExistence type="inferred from homology"/>
<keyword evidence="12" id="KW-1185">Reference proteome</keyword>
<evidence type="ECO:0000256" key="5">
    <source>
        <dbReference type="ARBA" id="ARBA00022729"/>
    </source>
</evidence>
<dbReference type="Pfam" id="PF02530">
    <property type="entry name" value="Porin_2"/>
    <property type="match status" value="1"/>
</dbReference>
<evidence type="ECO:0000256" key="2">
    <source>
        <dbReference type="ARBA" id="ARBA00022448"/>
    </source>
</evidence>
<comment type="domain">
    <text evidence="10">Consists of 16-stranded beta-barrel sheets, with large surface-exposed loops, that form a transmembrane pore at the center of each barrel. The pore is partially ocluded by a peptide loop that folds into the pore lumen.</text>
</comment>
<evidence type="ECO:0000256" key="4">
    <source>
        <dbReference type="ARBA" id="ARBA00022692"/>
    </source>
</evidence>
<gene>
    <name evidence="11" type="ORF">GGD55_000105</name>
</gene>
<dbReference type="AlphaFoldDB" id="A0A7W8U5Z8"/>
<comment type="caution">
    <text evidence="11">The sequence shown here is derived from an EMBL/GenBank/DDBJ whole genome shotgun (WGS) entry which is preliminary data.</text>
</comment>
<keyword evidence="8 10" id="KW-0472">Membrane</keyword>
<evidence type="ECO:0000256" key="1">
    <source>
        <dbReference type="ARBA" id="ARBA00009521"/>
    </source>
</evidence>
<reference evidence="11 12" key="1">
    <citation type="submission" date="2020-08" db="EMBL/GenBank/DDBJ databases">
        <title>Genomic Encyclopedia of Type Strains, Phase IV (KMG-V): Genome sequencing to study the core and pangenomes of soil and plant-associated prokaryotes.</title>
        <authorList>
            <person name="Whitman W."/>
        </authorList>
    </citation>
    <scope>NUCLEOTIDE SEQUENCE [LARGE SCALE GENOMIC DNA]</scope>
    <source>
        <strain evidence="11 12">SEMIA 4084</strain>
    </source>
</reference>
<keyword evidence="9 10" id="KW-0998">Cell outer membrane</keyword>